<sequence>MLVGPAKALFMDEISAGLDSSMTFHIMKFMKQMVHIMDVTMIISLLQPPLVTYDTFDDGILLLEGQVVYQGPRENVLEFFKIMGFKCPETFCKRFFRQFLAFFSTHQMALSFYRFIVVAGRTTVVAKNLGTFTFLLVFILGRYIAAKDDIEPFMIWGYYVSPMSYGQNAVAVNEFLDDRWSTPIVGSPTGELTVGKALLRARGLYTNEYMYWVCIGVLFALSVLFNVLFILALAYLSPMTDTKTTIVCEDEENNNKSVSEGCIYLHVALLRYYCEALSASRSFTVDSRQRRDEYPKERDKEGLGFVGRREMDGANYFYSYYLGMMGEIESGGIAEVRTGLEVGEEVGVDGRNKMREFENIVRVYSFDVAEGSDLKESYGDGHVDVVEDYVNNLVQWSSAVENALSLPLRGL</sequence>
<dbReference type="InterPro" id="IPR013525">
    <property type="entry name" value="ABC2_TM"/>
</dbReference>
<keyword evidence="4 6" id="KW-1133">Transmembrane helix</keyword>
<evidence type="ECO:0000259" key="7">
    <source>
        <dbReference type="Pfam" id="PF01061"/>
    </source>
</evidence>
<dbReference type="GO" id="GO:0140359">
    <property type="term" value="F:ABC-type transporter activity"/>
    <property type="evidence" value="ECO:0007669"/>
    <property type="project" value="InterPro"/>
</dbReference>
<comment type="subcellular location">
    <subcellularLocation>
        <location evidence="1">Membrane</location>
        <topology evidence="1">Multi-pass membrane protein</topology>
    </subcellularLocation>
</comment>
<dbReference type="SUPFAM" id="SSF52540">
    <property type="entry name" value="P-loop containing nucleoside triphosphate hydrolases"/>
    <property type="match status" value="1"/>
</dbReference>
<dbReference type="Pfam" id="PF01061">
    <property type="entry name" value="ABC2_membrane"/>
    <property type="match status" value="1"/>
</dbReference>
<dbReference type="GO" id="GO:0005886">
    <property type="term" value="C:plasma membrane"/>
    <property type="evidence" value="ECO:0007669"/>
    <property type="project" value="UniProtKB-ARBA"/>
</dbReference>
<dbReference type="EMBL" id="JACGCM010001428">
    <property type="protein sequence ID" value="KAF6155468.1"/>
    <property type="molecule type" value="Genomic_DNA"/>
</dbReference>
<dbReference type="InterPro" id="IPR027417">
    <property type="entry name" value="P-loop_NTPase"/>
</dbReference>
<organism evidence="9 10">
    <name type="scientific">Kingdonia uniflora</name>
    <dbReference type="NCBI Taxonomy" id="39325"/>
    <lineage>
        <taxon>Eukaryota</taxon>
        <taxon>Viridiplantae</taxon>
        <taxon>Streptophyta</taxon>
        <taxon>Embryophyta</taxon>
        <taxon>Tracheophyta</taxon>
        <taxon>Spermatophyta</taxon>
        <taxon>Magnoliopsida</taxon>
        <taxon>Ranunculales</taxon>
        <taxon>Circaeasteraceae</taxon>
        <taxon>Kingdonia</taxon>
    </lineage>
</organism>
<protein>
    <submittedName>
        <fullName evidence="9">Uncharacterized protein</fullName>
    </submittedName>
</protein>
<feature type="transmembrane region" description="Helical" evidence="6">
    <location>
        <begin position="209"/>
        <end position="236"/>
    </location>
</feature>
<feature type="domain" description="Plant PDR ABC transporter associated" evidence="8">
    <location>
        <begin position="188"/>
        <end position="246"/>
    </location>
</feature>
<feature type="transmembrane region" description="Helical" evidence="6">
    <location>
        <begin position="99"/>
        <end position="119"/>
    </location>
</feature>
<keyword evidence="2" id="KW-0813">Transport</keyword>
<evidence type="ECO:0000256" key="1">
    <source>
        <dbReference type="ARBA" id="ARBA00004141"/>
    </source>
</evidence>
<keyword evidence="5 6" id="KW-0472">Membrane</keyword>
<dbReference type="InterPro" id="IPR013581">
    <property type="entry name" value="PDR_assoc"/>
</dbReference>
<dbReference type="Proteomes" id="UP000541444">
    <property type="component" value="Unassembled WGS sequence"/>
</dbReference>
<dbReference type="Pfam" id="PF08370">
    <property type="entry name" value="PDR_assoc"/>
    <property type="match status" value="1"/>
</dbReference>
<dbReference type="PANTHER" id="PTHR19241">
    <property type="entry name" value="ATP-BINDING CASSETTE TRANSPORTER"/>
    <property type="match status" value="1"/>
</dbReference>
<name>A0A7J7ML53_9MAGN</name>
<reference evidence="9 10" key="1">
    <citation type="journal article" date="2020" name="IScience">
        <title>Genome Sequencing of the Endangered Kingdonia uniflora (Circaeasteraceae, Ranunculales) Reveals Potential Mechanisms of Evolutionary Specialization.</title>
        <authorList>
            <person name="Sun Y."/>
            <person name="Deng T."/>
            <person name="Zhang A."/>
            <person name="Moore M.J."/>
            <person name="Landis J.B."/>
            <person name="Lin N."/>
            <person name="Zhang H."/>
            <person name="Zhang X."/>
            <person name="Huang J."/>
            <person name="Zhang X."/>
            <person name="Sun H."/>
            <person name="Wang H."/>
        </authorList>
    </citation>
    <scope>NUCLEOTIDE SEQUENCE [LARGE SCALE GENOMIC DNA]</scope>
    <source>
        <strain evidence="9">TB1705</strain>
        <tissue evidence="9">Leaf</tissue>
    </source>
</reference>
<comment type="caution">
    <text evidence="9">The sequence shown here is derived from an EMBL/GenBank/DDBJ whole genome shotgun (WGS) entry which is preliminary data.</text>
</comment>
<feature type="domain" description="ABC-2 type transporter transmembrane" evidence="7">
    <location>
        <begin position="93"/>
        <end position="175"/>
    </location>
</feature>
<evidence type="ECO:0000256" key="5">
    <source>
        <dbReference type="ARBA" id="ARBA00023136"/>
    </source>
</evidence>
<feature type="transmembrane region" description="Helical" evidence="6">
    <location>
        <begin position="125"/>
        <end position="145"/>
    </location>
</feature>
<evidence type="ECO:0000256" key="2">
    <source>
        <dbReference type="ARBA" id="ARBA00022448"/>
    </source>
</evidence>
<evidence type="ECO:0000259" key="8">
    <source>
        <dbReference type="Pfam" id="PF08370"/>
    </source>
</evidence>
<accession>A0A7J7ML53</accession>
<evidence type="ECO:0000313" key="9">
    <source>
        <dbReference type="EMBL" id="KAF6155468.1"/>
    </source>
</evidence>
<dbReference type="Gene3D" id="3.40.50.300">
    <property type="entry name" value="P-loop containing nucleotide triphosphate hydrolases"/>
    <property type="match status" value="1"/>
</dbReference>
<evidence type="ECO:0000256" key="6">
    <source>
        <dbReference type="SAM" id="Phobius"/>
    </source>
</evidence>
<dbReference type="AlphaFoldDB" id="A0A7J7ML53"/>
<proteinExistence type="predicted"/>
<evidence type="ECO:0000313" key="10">
    <source>
        <dbReference type="Proteomes" id="UP000541444"/>
    </source>
</evidence>
<dbReference type="OrthoDB" id="1436834at2759"/>
<gene>
    <name evidence="9" type="ORF">GIB67_019994</name>
</gene>
<evidence type="ECO:0000256" key="3">
    <source>
        <dbReference type="ARBA" id="ARBA00022692"/>
    </source>
</evidence>
<evidence type="ECO:0000256" key="4">
    <source>
        <dbReference type="ARBA" id="ARBA00022989"/>
    </source>
</evidence>
<keyword evidence="10" id="KW-1185">Reference proteome</keyword>
<keyword evidence="3 6" id="KW-0812">Transmembrane</keyword>